<evidence type="ECO:0000313" key="3">
    <source>
        <dbReference type="WBParaSite" id="NBR_0000839201-mRNA-1"/>
    </source>
</evidence>
<protein>
    <submittedName>
        <fullName evidence="3">AMP-binding_C domain-containing protein</fullName>
    </submittedName>
</protein>
<keyword evidence="2" id="KW-1185">Reference proteome</keyword>
<gene>
    <name evidence="1" type="ORF">NBR_LOCUS8393</name>
</gene>
<dbReference type="WBParaSite" id="NBR_0000839201-mRNA-1">
    <property type="protein sequence ID" value="NBR_0000839201-mRNA-1"/>
    <property type="gene ID" value="NBR_0000839201"/>
</dbReference>
<dbReference type="STRING" id="27835.A0A0N4XZ29"/>
<sequence length="130" mass="14454">MVECALLNCPIIDNVCVYGCGLESNTVALVVPNPKHLEKIAKQVGEPSEDHHVMCRNEKVAAEFLRQLNEHAKKSECPPVRIDSILSVTIFILPGMKCHSFVDLVRIKYIQGRLLAKNAKKQTQASCVTK</sequence>
<dbReference type="Proteomes" id="UP000271162">
    <property type="component" value="Unassembled WGS sequence"/>
</dbReference>
<dbReference type="EMBL" id="UYSL01020000">
    <property type="protein sequence ID" value="VDL71982.1"/>
    <property type="molecule type" value="Genomic_DNA"/>
</dbReference>
<reference evidence="3" key="1">
    <citation type="submission" date="2017-02" db="UniProtKB">
        <authorList>
            <consortium name="WormBaseParasite"/>
        </authorList>
    </citation>
    <scope>IDENTIFICATION</scope>
</reference>
<name>A0A0N4XZ29_NIPBR</name>
<organism evidence="3">
    <name type="scientific">Nippostrongylus brasiliensis</name>
    <name type="common">Rat hookworm</name>
    <dbReference type="NCBI Taxonomy" id="27835"/>
    <lineage>
        <taxon>Eukaryota</taxon>
        <taxon>Metazoa</taxon>
        <taxon>Ecdysozoa</taxon>
        <taxon>Nematoda</taxon>
        <taxon>Chromadorea</taxon>
        <taxon>Rhabditida</taxon>
        <taxon>Rhabditina</taxon>
        <taxon>Rhabditomorpha</taxon>
        <taxon>Strongyloidea</taxon>
        <taxon>Heligmosomidae</taxon>
        <taxon>Nippostrongylus</taxon>
    </lineage>
</organism>
<proteinExistence type="predicted"/>
<dbReference type="AlphaFoldDB" id="A0A0N4XZ29"/>
<evidence type="ECO:0000313" key="1">
    <source>
        <dbReference type="EMBL" id="VDL71982.1"/>
    </source>
</evidence>
<evidence type="ECO:0000313" key="2">
    <source>
        <dbReference type="Proteomes" id="UP000271162"/>
    </source>
</evidence>
<reference evidence="1 2" key="2">
    <citation type="submission" date="2018-11" db="EMBL/GenBank/DDBJ databases">
        <authorList>
            <consortium name="Pathogen Informatics"/>
        </authorList>
    </citation>
    <scope>NUCLEOTIDE SEQUENCE [LARGE SCALE GENOMIC DNA]</scope>
</reference>
<accession>A0A0N4XZ29</accession>